<sequence length="169" mass="17658">MECSIVGFPRAAIACRASLLLSWIHACLMDLPHLSVVRCPPVGPGVVPVSVLPRNAASGPAQSSRRPPGRAFMETPGRSRSLTSHGPGPSPDRGGRAPCLGGLRIGGQKVFQHPLCSLLGSRGDRVSTSSGLRFLLPVNLGSQGVDLRVFGGPGRPTSPPLLTFLSCRH</sequence>
<keyword evidence="4" id="KW-1185">Reference proteome</keyword>
<accession>A0AAV7W717</accession>
<proteinExistence type="predicted"/>
<evidence type="ECO:0000313" key="4">
    <source>
        <dbReference type="Proteomes" id="UP001066276"/>
    </source>
</evidence>
<name>A0AAV7W717_PLEWA</name>
<feature type="region of interest" description="Disordered" evidence="1">
    <location>
        <begin position="55"/>
        <end position="98"/>
    </location>
</feature>
<feature type="signal peptide" evidence="2">
    <location>
        <begin position="1"/>
        <end position="29"/>
    </location>
</feature>
<organism evidence="3 4">
    <name type="scientific">Pleurodeles waltl</name>
    <name type="common">Iberian ribbed newt</name>
    <dbReference type="NCBI Taxonomy" id="8319"/>
    <lineage>
        <taxon>Eukaryota</taxon>
        <taxon>Metazoa</taxon>
        <taxon>Chordata</taxon>
        <taxon>Craniata</taxon>
        <taxon>Vertebrata</taxon>
        <taxon>Euteleostomi</taxon>
        <taxon>Amphibia</taxon>
        <taxon>Batrachia</taxon>
        <taxon>Caudata</taxon>
        <taxon>Salamandroidea</taxon>
        <taxon>Salamandridae</taxon>
        <taxon>Pleurodelinae</taxon>
        <taxon>Pleurodeles</taxon>
    </lineage>
</organism>
<protein>
    <recommendedName>
        <fullName evidence="5">Secreted protein</fullName>
    </recommendedName>
</protein>
<dbReference type="AlphaFoldDB" id="A0AAV7W717"/>
<dbReference type="EMBL" id="JANPWB010000002">
    <property type="protein sequence ID" value="KAJ1207924.1"/>
    <property type="molecule type" value="Genomic_DNA"/>
</dbReference>
<evidence type="ECO:0000256" key="1">
    <source>
        <dbReference type="SAM" id="MobiDB-lite"/>
    </source>
</evidence>
<keyword evidence="2" id="KW-0732">Signal</keyword>
<feature type="chain" id="PRO_5043899830" description="Secreted protein" evidence="2">
    <location>
        <begin position="30"/>
        <end position="169"/>
    </location>
</feature>
<evidence type="ECO:0008006" key="5">
    <source>
        <dbReference type="Google" id="ProtNLM"/>
    </source>
</evidence>
<gene>
    <name evidence="3" type="ORF">NDU88_003314</name>
</gene>
<reference evidence="3" key="1">
    <citation type="journal article" date="2022" name="bioRxiv">
        <title>Sequencing and chromosome-scale assembly of the giantPleurodeles waltlgenome.</title>
        <authorList>
            <person name="Brown T."/>
            <person name="Elewa A."/>
            <person name="Iarovenko S."/>
            <person name="Subramanian E."/>
            <person name="Araus A.J."/>
            <person name="Petzold A."/>
            <person name="Susuki M."/>
            <person name="Suzuki K.-i.T."/>
            <person name="Hayashi T."/>
            <person name="Toyoda A."/>
            <person name="Oliveira C."/>
            <person name="Osipova E."/>
            <person name="Leigh N.D."/>
            <person name="Simon A."/>
            <person name="Yun M.H."/>
        </authorList>
    </citation>
    <scope>NUCLEOTIDE SEQUENCE</scope>
    <source>
        <strain evidence="3">20211129_DDA</strain>
        <tissue evidence="3">Liver</tissue>
    </source>
</reference>
<dbReference type="Proteomes" id="UP001066276">
    <property type="component" value="Chromosome 1_2"/>
</dbReference>
<comment type="caution">
    <text evidence="3">The sequence shown here is derived from an EMBL/GenBank/DDBJ whole genome shotgun (WGS) entry which is preliminary data.</text>
</comment>
<evidence type="ECO:0000313" key="3">
    <source>
        <dbReference type="EMBL" id="KAJ1207924.1"/>
    </source>
</evidence>
<evidence type="ECO:0000256" key="2">
    <source>
        <dbReference type="SAM" id="SignalP"/>
    </source>
</evidence>